<dbReference type="OrthoDB" id="5498726at2"/>
<keyword evidence="3" id="KW-1185">Reference proteome</keyword>
<dbReference type="EMBL" id="MSCM01000001">
    <property type="protein sequence ID" value="PQJ82014.1"/>
    <property type="molecule type" value="Genomic_DNA"/>
</dbReference>
<sequence>MKKVLLSLSIVTLLMSCNNTTEEINTIAPATYNFERNGTSSVSFDGQTTRIKMGDEFAKSLSKSSTETLASLNGKFDHTAGENNFENAALNMSSKNIRSKVAASTDFFSSNSTDAAAIKADFDFWISAQVNEVFPKWNDVASAGNAGQIQEAGGGAIRYVNAKGLEYNQAIVKGLIGGLMVDQILNNYLSTSVLDEATNIADNDGNVLESGKNYTAMEHKWDEAFGYLYGNEVDAAAPVLNMDNFLNKYLARVEADLDFVEISKEIYNAFKLGRAAIVAKDYITRDAQAEILREKISEIVAIRAVYYLQQGKNNLQTDKGGAFHDLSEGFGFIYSLQFTRKPNSNAPYFTKTEVDGFINTLMTGNGFWDVSSTTLDEMANTITAKFKFTVAQAGS</sequence>
<dbReference type="RefSeq" id="WP_105020585.1">
    <property type="nucleotide sequence ID" value="NZ_MSCM01000001.1"/>
</dbReference>
<keyword evidence="1" id="KW-0732">Signal</keyword>
<organism evidence="2 3">
    <name type="scientific">Polaribacter glomeratus</name>
    <dbReference type="NCBI Taxonomy" id="102"/>
    <lineage>
        <taxon>Bacteria</taxon>
        <taxon>Pseudomonadati</taxon>
        <taxon>Bacteroidota</taxon>
        <taxon>Flavobacteriia</taxon>
        <taxon>Flavobacteriales</taxon>
        <taxon>Flavobacteriaceae</taxon>
    </lineage>
</organism>
<evidence type="ECO:0000256" key="1">
    <source>
        <dbReference type="SAM" id="SignalP"/>
    </source>
</evidence>
<evidence type="ECO:0000313" key="2">
    <source>
        <dbReference type="EMBL" id="PQJ82014.1"/>
    </source>
</evidence>
<dbReference type="PROSITE" id="PS51257">
    <property type="entry name" value="PROKAR_LIPOPROTEIN"/>
    <property type="match status" value="1"/>
</dbReference>
<gene>
    <name evidence="2" type="ORF">BTO16_05250</name>
</gene>
<dbReference type="AlphaFoldDB" id="A0A2S7WWN4"/>
<accession>A0A2S7WWN4</accession>
<dbReference type="Pfam" id="PF16148">
    <property type="entry name" value="DUF4856"/>
    <property type="match status" value="1"/>
</dbReference>
<reference evidence="2 3" key="1">
    <citation type="submission" date="2016-12" db="EMBL/GenBank/DDBJ databases">
        <title>Trade-off between light-utilization and light-protection in marine flavobacteria.</title>
        <authorList>
            <person name="Kumagai Y."/>
            <person name="Yoshizawa S."/>
            <person name="Kogure K."/>
            <person name="Iwasaki W."/>
        </authorList>
    </citation>
    <scope>NUCLEOTIDE SEQUENCE [LARGE SCALE GENOMIC DNA]</scope>
    <source>
        <strain evidence="2 3">ATCC 43844</strain>
    </source>
</reference>
<dbReference type="Proteomes" id="UP000239068">
    <property type="component" value="Unassembled WGS sequence"/>
</dbReference>
<dbReference type="InterPro" id="IPR032331">
    <property type="entry name" value="DUF4856"/>
</dbReference>
<comment type="caution">
    <text evidence="2">The sequence shown here is derived from an EMBL/GenBank/DDBJ whole genome shotgun (WGS) entry which is preliminary data.</text>
</comment>
<feature type="signal peptide" evidence="1">
    <location>
        <begin position="1"/>
        <end position="21"/>
    </location>
</feature>
<protein>
    <submittedName>
        <fullName evidence="2">DUF4856 domain-containing protein</fullName>
    </submittedName>
</protein>
<name>A0A2S7WWN4_9FLAO</name>
<feature type="chain" id="PRO_5015480175" evidence="1">
    <location>
        <begin position="22"/>
        <end position="395"/>
    </location>
</feature>
<proteinExistence type="predicted"/>
<evidence type="ECO:0000313" key="3">
    <source>
        <dbReference type="Proteomes" id="UP000239068"/>
    </source>
</evidence>